<evidence type="ECO:0000313" key="6">
    <source>
        <dbReference type="Proteomes" id="UP000054359"/>
    </source>
</evidence>
<dbReference type="SMART" id="SM00358">
    <property type="entry name" value="DSRM"/>
    <property type="match status" value="1"/>
</dbReference>
<feature type="region of interest" description="Disordered" evidence="2">
    <location>
        <begin position="32"/>
        <end position="71"/>
    </location>
</feature>
<evidence type="ECO:0000256" key="1">
    <source>
        <dbReference type="PROSITE-ProRule" id="PRU00266"/>
    </source>
</evidence>
<proteinExistence type="predicted"/>
<feature type="compositionally biased region" description="Polar residues" evidence="2">
    <location>
        <begin position="622"/>
        <end position="639"/>
    </location>
</feature>
<dbReference type="InterPro" id="IPR014720">
    <property type="entry name" value="dsRBD_dom"/>
</dbReference>
<feature type="compositionally biased region" description="Polar residues" evidence="2">
    <location>
        <begin position="587"/>
        <end position="596"/>
    </location>
</feature>
<feature type="compositionally biased region" description="Basic residues" evidence="2">
    <location>
        <begin position="352"/>
        <end position="372"/>
    </location>
</feature>
<evidence type="ECO:0000256" key="2">
    <source>
        <dbReference type="SAM" id="MobiDB-lite"/>
    </source>
</evidence>
<dbReference type="SUPFAM" id="SSF54768">
    <property type="entry name" value="dsRNA-binding domain-like"/>
    <property type="match status" value="1"/>
</dbReference>
<dbReference type="Pfam" id="PF01585">
    <property type="entry name" value="G-patch"/>
    <property type="match status" value="1"/>
</dbReference>
<feature type="non-terminal residue" evidence="5">
    <location>
        <position position="927"/>
    </location>
</feature>
<feature type="compositionally biased region" description="Basic and acidic residues" evidence="2">
    <location>
        <begin position="386"/>
        <end position="401"/>
    </location>
</feature>
<dbReference type="InterPro" id="IPR000467">
    <property type="entry name" value="G_patch_dom"/>
</dbReference>
<feature type="compositionally biased region" description="Basic and acidic residues" evidence="2">
    <location>
        <begin position="37"/>
        <end position="47"/>
    </location>
</feature>
<organism evidence="5 6">
    <name type="scientific">Stegodyphus mimosarum</name>
    <name type="common">African social velvet spider</name>
    <dbReference type="NCBI Taxonomy" id="407821"/>
    <lineage>
        <taxon>Eukaryota</taxon>
        <taxon>Metazoa</taxon>
        <taxon>Ecdysozoa</taxon>
        <taxon>Arthropoda</taxon>
        <taxon>Chelicerata</taxon>
        <taxon>Arachnida</taxon>
        <taxon>Araneae</taxon>
        <taxon>Araneomorphae</taxon>
        <taxon>Entelegynae</taxon>
        <taxon>Eresoidea</taxon>
        <taxon>Eresidae</taxon>
        <taxon>Stegodyphus</taxon>
    </lineage>
</organism>
<dbReference type="PROSITE" id="PS50137">
    <property type="entry name" value="DS_RBD"/>
    <property type="match status" value="1"/>
</dbReference>
<dbReference type="PANTHER" id="PTHR46528:SF1">
    <property type="entry name" value="PROTEIN SON"/>
    <property type="match status" value="1"/>
</dbReference>
<dbReference type="OMA" id="ICENSKY"/>
<reference evidence="5 6" key="1">
    <citation type="submission" date="2013-11" db="EMBL/GenBank/DDBJ databases">
        <title>Genome sequencing of Stegodyphus mimosarum.</title>
        <authorList>
            <person name="Bechsgaard J."/>
        </authorList>
    </citation>
    <scope>NUCLEOTIDE SEQUENCE [LARGE SCALE GENOMIC DNA]</scope>
</reference>
<dbReference type="PROSITE" id="PS50174">
    <property type="entry name" value="G_PATCH"/>
    <property type="match status" value="1"/>
</dbReference>
<sequence length="927" mass="103759">MSSTCEDNVTEEGAFSIENILADFFLKKFNMPSSQSDKSDSNHYERRNKPKHKKHKKKSKHKHKSKDHSIEREISIYEKKEILDNSSSEEKEIKRLKKIKQLEGRSNKLWVPSSTTDIASGSAVQDISNSNNYIEFNDDTIGIPYGPSIELLLTGVDSTHQENSKPVMGVDSVTVPVETVDSAIETSSRKAEISNDTSDKVICDETFEKSANHCTSLMPSAKCEENSMALVKDEVLCSKEQPTENLCKTDLQEHCDQKVSRKKHSSHKSKSQNKHKSSTKDRVKSRSQSKICENSKYESSSSRSRKNVSESHVGRSNRSRSHSRKSKSSSRERKGNKTYSKERSKSNSCARSKNRRYSRSRSKESQKKRKHSESRISNKSQRLHSRSSEEKYLSKPDSSRSREKKYQHRSHAHRHRSRSGSESSCEKRKSSKKSQESLNRTSDSRRKSRSKSREKNPSPEHKKIDQAKILEVAKKKLQSMIEKGTLPEGLSLQTIKKEELASIKTGGKSVQELTDFCVKLSKKENEDVANGAGTKHEEDGDEDDDDFIHHPFRLKEPSVLKLNIKNAVQIPIKTHAEKVAETARLSSQFPVSSGNQHKQKELEWIPVEPEKSKPNPKPNSSQVTTTLNAKQPNVQTSNPAVCEPNISEPAPANVDVPFIPMPTETSATVISFATPTTVFQTAISPVSLPSSSSNYSAQSASPVFKPPKFLDITSIVTKRFKALTKLQEDPNDQAALNELQEAQTNIQEWVQSQQVPGQFTGSTDAKLLSVEELCGPKSFKLKKDIFAQAAPVTEGKGMSLLKKMGWNPGEGLGKNKEGSLEPLVVSIKTDKKGLVSEEDDPKKQAVLKELQGKHPVSALMELCSKRKWKPPLYTVVMDVGPPHKKLFLFKVEVNGVEYQPVNACSNKKQAKAETANLCLQALNVFPK</sequence>
<dbReference type="STRING" id="407821.A0A087SWY4"/>
<evidence type="ECO:0000313" key="5">
    <source>
        <dbReference type="EMBL" id="KFM57373.1"/>
    </source>
</evidence>
<dbReference type="AlphaFoldDB" id="A0A087SWY4"/>
<dbReference type="EMBL" id="KK112333">
    <property type="protein sequence ID" value="KFM57373.1"/>
    <property type="molecule type" value="Genomic_DNA"/>
</dbReference>
<dbReference type="GO" id="GO:0051726">
    <property type="term" value="P:regulation of cell cycle"/>
    <property type="evidence" value="ECO:0007669"/>
    <property type="project" value="InterPro"/>
</dbReference>
<dbReference type="Gene3D" id="3.30.160.20">
    <property type="match status" value="1"/>
</dbReference>
<gene>
    <name evidence="5" type="ORF">X975_12852</name>
</gene>
<feature type="compositionally biased region" description="Basic residues" evidence="2">
    <location>
        <begin position="260"/>
        <end position="277"/>
    </location>
</feature>
<keyword evidence="6" id="KW-1185">Reference proteome</keyword>
<protein>
    <submittedName>
        <fullName evidence="5">Protein SON</fullName>
    </submittedName>
</protein>
<dbReference type="GO" id="GO:0003723">
    <property type="term" value="F:RNA binding"/>
    <property type="evidence" value="ECO:0007669"/>
    <property type="project" value="UniProtKB-UniRule"/>
</dbReference>
<feature type="compositionally biased region" description="Basic and acidic residues" evidence="2">
    <location>
        <begin position="329"/>
        <end position="345"/>
    </location>
</feature>
<feature type="compositionally biased region" description="Basic and acidic residues" evidence="2">
    <location>
        <begin position="598"/>
        <end position="613"/>
    </location>
</feature>
<dbReference type="Proteomes" id="UP000054359">
    <property type="component" value="Unassembled WGS sequence"/>
</dbReference>
<dbReference type="Pfam" id="PF14709">
    <property type="entry name" value="DND1_DSRM"/>
    <property type="match status" value="1"/>
</dbReference>
<feature type="compositionally biased region" description="Basic residues" evidence="2">
    <location>
        <begin position="48"/>
        <end position="66"/>
    </location>
</feature>
<evidence type="ECO:0000259" key="4">
    <source>
        <dbReference type="PROSITE" id="PS50174"/>
    </source>
</evidence>
<feature type="compositionally biased region" description="Basic residues" evidence="2">
    <location>
        <begin position="402"/>
        <end position="418"/>
    </location>
</feature>
<dbReference type="CDD" id="cd19870">
    <property type="entry name" value="DSRM_SON-like"/>
    <property type="match status" value="1"/>
</dbReference>
<feature type="domain" description="G-patch" evidence="4">
    <location>
        <begin position="793"/>
        <end position="839"/>
    </location>
</feature>
<dbReference type="InterPro" id="IPR032922">
    <property type="entry name" value="SON"/>
</dbReference>
<feature type="region of interest" description="Disordered" evidence="2">
    <location>
        <begin position="587"/>
        <end position="646"/>
    </location>
</feature>
<feature type="compositionally biased region" description="Basic and acidic residues" evidence="2">
    <location>
        <begin position="451"/>
        <end position="467"/>
    </location>
</feature>
<dbReference type="OrthoDB" id="786951at2759"/>
<evidence type="ECO:0000259" key="3">
    <source>
        <dbReference type="PROSITE" id="PS50137"/>
    </source>
</evidence>
<accession>A0A087SWY4</accession>
<keyword evidence="1" id="KW-0694">RNA-binding</keyword>
<dbReference type="GO" id="GO:0048024">
    <property type="term" value="P:regulation of mRNA splicing, via spliceosome"/>
    <property type="evidence" value="ECO:0007669"/>
    <property type="project" value="TreeGrafter"/>
</dbReference>
<feature type="compositionally biased region" description="Basic residues" evidence="2">
    <location>
        <begin position="315"/>
        <end position="328"/>
    </location>
</feature>
<feature type="domain" description="DRBM" evidence="3">
    <location>
        <begin position="854"/>
        <end position="924"/>
    </location>
</feature>
<feature type="region of interest" description="Disordered" evidence="2">
    <location>
        <begin position="258"/>
        <end position="467"/>
    </location>
</feature>
<dbReference type="SMART" id="SM00443">
    <property type="entry name" value="G_patch"/>
    <property type="match status" value="1"/>
</dbReference>
<name>A0A087SWY4_STEMI</name>
<dbReference type="PANTHER" id="PTHR46528">
    <property type="entry name" value="PROTEIN SON"/>
    <property type="match status" value="1"/>
</dbReference>